<evidence type="ECO:0008006" key="4">
    <source>
        <dbReference type="Google" id="ProtNLM"/>
    </source>
</evidence>
<keyword evidence="1" id="KW-0808">Transferase</keyword>
<reference evidence="3" key="1">
    <citation type="journal article" date="2019" name="Int. J. Syst. Evol. Microbiol.">
        <title>The Global Catalogue of Microorganisms (GCM) 10K type strain sequencing project: providing services to taxonomists for standard genome sequencing and annotation.</title>
        <authorList>
            <consortium name="The Broad Institute Genomics Platform"/>
            <consortium name="The Broad Institute Genome Sequencing Center for Infectious Disease"/>
            <person name="Wu L."/>
            <person name="Ma J."/>
        </authorList>
    </citation>
    <scope>NUCLEOTIDE SEQUENCE [LARGE SCALE GENOMIC DNA]</scope>
    <source>
        <strain evidence="3">CGMCC 1.15922</strain>
    </source>
</reference>
<evidence type="ECO:0000313" key="3">
    <source>
        <dbReference type="Proteomes" id="UP000626370"/>
    </source>
</evidence>
<evidence type="ECO:0000256" key="1">
    <source>
        <dbReference type="ARBA" id="ARBA00022679"/>
    </source>
</evidence>
<comment type="caution">
    <text evidence="2">The sequence shown here is derived from an EMBL/GenBank/DDBJ whole genome shotgun (WGS) entry which is preliminary data.</text>
</comment>
<dbReference type="SUPFAM" id="SSF48452">
    <property type="entry name" value="TPR-like"/>
    <property type="match status" value="1"/>
</dbReference>
<dbReference type="InterPro" id="IPR026634">
    <property type="entry name" value="TPST-like"/>
</dbReference>
<gene>
    <name evidence="2" type="ORF">GCM10011501_32250</name>
</gene>
<dbReference type="PANTHER" id="PTHR12788:SF10">
    <property type="entry name" value="PROTEIN-TYROSINE SULFOTRANSFERASE"/>
    <property type="match status" value="1"/>
</dbReference>
<dbReference type="Gene3D" id="3.40.50.300">
    <property type="entry name" value="P-loop containing nucleotide triphosphate hydrolases"/>
    <property type="match status" value="1"/>
</dbReference>
<keyword evidence="3" id="KW-1185">Reference proteome</keyword>
<sequence>MDIDKLTNKALIAFNDNKYTLALSTIKKINAKPSNRSYQSAELEGLASIKLSKFQPALLIFNASLVLAQTEKQKKSAHYNIAITHNKLGNNEEAIKHLEYCQNIDSTVENGQALLLLCELYRRNYHYQKLEKLATKMLAWKEFFAVVKYQLIEAFIKQNNTDKAIKEIQDLTIDLTQINEYYISYAINLLLNLYKVDEAKNLLSRAYNTLGSTPWINKYQAQLALNNKEYKRVLELIPIELINACAEWDKKADYFHIRGNAFDKLAKYQDAYDNFTEMANCTKNEFIAWTSNDYVDDYNKTKLKELPVFLHDCVVAEHIFMIGFPRSGTTLLDTILDTQQNIVTLSELPTVEVVIKAFDNLLNKTYPKNLFSLTNAELKVLHDEYFNFIKTAGFGDAIDRSTILVDKLPLNMIHLPLLLTLFPKAKFIFSLRHPMATCLSNFQQNYLINKEMFHLISFDDCVRRYKKVFDLFGKYLEYYQPDVHFVKYEDLVSDLPNEINRLSKYLNINFSDEYTTFYKRAEKAIIKTPSRFQVNQPLYETSKEKWRGYDNLINQYLPVVQKYIDKYDYS</sequence>
<name>A0ABQ3J5W2_9GAMM</name>
<accession>A0ABQ3J5W2</accession>
<dbReference type="InterPro" id="IPR011990">
    <property type="entry name" value="TPR-like_helical_dom_sf"/>
</dbReference>
<evidence type="ECO:0000313" key="2">
    <source>
        <dbReference type="EMBL" id="GHF00285.1"/>
    </source>
</evidence>
<dbReference type="PANTHER" id="PTHR12788">
    <property type="entry name" value="PROTEIN-TYROSINE SULFOTRANSFERASE 2"/>
    <property type="match status" value="1"/>
</dbReference>
<dbReference type="Gene3D" id="1.25.40.10">
    <property type="entry name" value="Tetratricopeptide repeat domain"/>
    <property type="match status" value="1"/>
</dbReference>
<protein>
    <recommendedName>
        <fullName evidence="4">Sulfotransferase family protein</fullName>
    </recommendedName>
</protein>
<dbReference type="Proteomes" id="UP000626370">
    <property type="component" value="Unassembled WGS sequence"/>
</dbReference>
<organism evidence="2 3">
    <name type="scientific">Thalassotalea profundi</name>
    <dbReference type="NCBI Taxonomy" id="2036687"/>
    <lineage>
        <taxon>Bacteria</taxon>
        <taxon>Pseudomonadati</taxon>
        <taxon>Pseudomonadota</taxon>
        <taxon>Gammaproteobacteria</taxon>
        <taxon>Alteromonadales</taxon>
        <taxon>Colwelliaceae</taxon>
        <taxon>Thalassotalea</taxon>
    </lineage>
</organism>
<dbReference type="EMBL" id="BNAH01000015">
    <property type="protein sequence ID" value="GHF00285.1"/>
    <property type="molecule type" value="Genomic_DNA"/>
</dbReference>
<dbReference type="InterPro" id="IPR027417">
    <property type="entry name" value="P-loop_NTPase"/>
</dbReference>
<dbReference type="Pfam" id="PF13469">
    <property type="entry name" value="Sulfotransfer_3"/>
    <property type="match status" value="1"/>
</dbReference>
<proteinExistence type="predicted"/>
<dbReference type="SUPFAM" id="SSF52540">
    <property type="entry name" value="P-loop containing nucleoside triphosphate hydrolases"/>
    <property type="match status" value="1"/>
</dbReference>